<feature type="transmembrane region" description="Helical" evidence="1">
    <location>
        <begin position="12"/>
        <end position="31"/>
    </location>
</feature>
<reference evidence="2" key="1">
    <citation type="submission" date="2018-02" db="EMBL/GenBank/DDBJ databases">
        <title>Rhizophora mucronata_Transcriptome.</title>
        <authorList>
            <person name="Meera S.P."/>
            <person name="Sreeshan A."/>
            <person name="Augustine A."/>
        </authorList>
    </citation>
    <scope>NUCLEOTIDE SEQUENCE</scope>
    <source>
        <tissue evidence="2">Leaf</tissue>
    </source>
</reference>
<dbReference type="AlphaFoldDB" id="A0A2P2IWX5"/>
<keyword evidence="1" id="KW-0472">Membrane</keyword>
<proteinExistence type="predicted"/>
<name>A0A2P2IWX5_RHIMU</name>
<dbReference type="EMBL" id="GGEC01005252">
    <property type="protein sequence ID" value="MBW85735.1"/>
    <property type="molecule type" value="Transcribed_RNA"/>
</dbReference>
<accession>A0A2P2IWX5</accession>
<evidence type="ECO:0000313" key="2">
    <source>
        <dbReference type="EMBL" id="MBW85735.1"/>
    </source>
</evidence>
<evidence type="ECO:0000256" key="1">
    <source>
        <dbReference type="SAM" id="Phobius"/>
    </source>
</evidence>
<organism evidence="2">
    <name type="scientific">Rhizophora mucronata</name>
    <name type="common">Asiatic mangrove</name>
    <dbReference type="NCBI Taxonomy" id="61149"/>
    <lineage>
        <taxon>Eukaryota</taxon>
        <taxon>Viridiplantae</taxon>
        <taxon>Streptophyta</taxon>
        <taxon>Embryophyta</taxon>
        <taxon>Tracheophyta</taxon>
        <taxon>Spermatophyta</taxon>
        <taxon>Magnoliopsida</taxon>
        <taxon>eudicotyledons</taxon>
        <taxon>Gunneridae</taxon>
        <taxon>Pentapetalae</taxon>
        <taxon>rosids</taxon>
        <taxon>fabids</taxon>
        <taxon>Malpighiales</taxon>
        <taxon>Rhizophoraceae</taxon>
        <taxon>Rhizophora</taxon>
    </lineage>
</organism>
<sequence>MPKQIWQKVESVTLYLISCCWLNFSSLIYPLKPIKPSRTSSSSSLEAVSNIWGASHLHGKTRLPFTSSK</sequence>
<keyword evidence="1" id="KW-0812">Transmembrane</keyword>
<dbReference type="EMBL" id="GGEC01005251">
    <property type="protein sequence ID" value="MBW85734.1"/>
    <property type="molecule type" value="Transcribed_RNA"/>
</dbReference>
<protein>
    <submittedName>
        <fullName evidence="2">Uncharacterized protein</fullName>
    </submittedName>
</protein>
<keyword evidence="1" id="KW-1133">Transmembrane helix</keyword>